<dbReference type="OrthoDB" id="2360694at2"/>
<dbReference type="EMBL" id="AZHO01000041">
    <property type="protein sequence ID" value="KMT57711.1"/>
    <property type="molecule type" value="Genomic_DNA"/>
</dbReference>
<protein>
    <recommendedName>
        <fullName evidence="1">HTH crp-type domain-containing protein</fullName>
    </recommendedName>
</protein>
<name>A0A0J8J073_9LIST</name>
<organism evidence="2 3">
    <name type="scientific">Listeria fleischmannii 1991</name>
    <dbReference type="NCBI Taxonomy" id="1430899"/>
    <lineage>
        <taxon>Bacteria</taxon>
        <taxon>Bacillati</taxon>
        <taxon>Bacillota</taxon>
        <taxon>Bacilli</taxon>
        <taxon>Bacillales</taxon>
        <taxon>Listeriaceae</taxon>
        <taxon>Listeria</taxon>
    </lineage>
</organism>
<accession>A0A0J8J073</accession>
<gene>
    <name evidence="2" type="ORF">X560_2724</name>
</gene>
<dbReference type="Pfam" id="PF13545">
    <property type="entry name" value="HTH_Crp_2"/>
    <property type="match status" value="1"/>
</dbReference>
<dbReference type="InterPro" id="IPR012318">
    <property type="entry name" value="HTH_CRP"/>
</dbReference>
<sequence length="220" mass="25963">MKFFELQDLLKQDNVIIDYILFKCPHTIRYIKKNQRITFKDNRLYIQKSGYFQMSYVENKEMKKLSFKNAVWVGHFYNGKNNFIVEALTEAKLIVFDVDEVFDMLDKENLLSHLTFLLLEQIRAEVDMFEVQFQFRPKERVARFIKMVSDKIDGTDELPRFFSMDFIASCCCCSRKVVSKALNELSAEGAIDFSSKPWLVLDKEKLEKYSEDTPLIASNH</sequence>
<proteinExistence type="predicted"/>
<evidence type="ECO:0000313" key="2">
    <source>
        <dbReference type="EMBL" id="KMT57711.1"/>
    </source>
</evidence>
<dbReference type="InterPro" id="IPR014710">
    <property type="entry name" value="RmlC-like_jellyroll"/>
</dbReference>
<dbReference type="GO" id="GO:0006355">
    <property type="term" value="P:regulation of DNA-templated transcription"/>
    <property type="evidence" value="ECO:0007669"/>
    <property type="project" value="InterPro"/>
</dbReference>
<dbReference type="InterPro" id="IPR036390">
    <property type="entry name" value="WH_DNA-bd_sf"/>
</dbReference>
<evidence type="ECO:0000313" key="3">
    <source>
        <dbReference type="Proteomes" id="UP000052258"/>
    </source>
</evidence>
<dbReference type="Gene3D" id="2.60.120.10">
    <property type="entry name" value="Jelly Rolls"/>
    <property type="match status" value="1"/>
</dbReference>
<feature type="domain" description="HTH crp-type" evidence="1">
    <location>
        <begin position="139"/>
        <end position="209"/>
    </location>
</feature>
<dbReference type="SUPFAM" id="SSF46785">
    <property type="entry name" value="Winged helix' DNA-binding domain"/>
    <property type="match status" value="1"/>
</dbReference>
<dbReference type="PATRIC" id="fig|1430899.3.peg.2777"/>
<reference evidence="2 3" key="1">
    <citation type="journal article" date="2015" name="Genome Biol. Evol.">
        <title>Comparative Genomics of Listeria Sensu Lato: Genus-Wide Differences in Evolutionary Dynamics and the Progressive Gain of Complex, Potentially Pathogenicity-Related Traits through Lateral Gene Transfer.</title>
        <authorList>
            <person name="Chiara M."/>
            <person name="Caruso M."/>
            <person name="D'Erchia A.M."/>
            <person name="Manzari C."/>
            <person name="Fraccalvieri R."/>
            <person name="Goffredo E."/>
            <person name="Latorre L."/>
            <person name="Miccolupo A."/>
            <person name="Padalino I."/>
            <person name="Santagada G."/>
            <person name="Chiocco D."/>
            <person name="Pesole G."/>
            <person name="Horner D.S."/>
            <person name="Parisi A."/>
        </authorList>
    </citation>
    <scope>NUCLEOTIDE SEQUENCE [LARGE SCALE GENOMIC DNA]</scope>
    <source>
        <strain evidence="2 3">1991</strain>
    </source>
</reference>
<dbReference type="Proteomes" id="UP000052258">
    <property type="component" value="Unassembled WGS sequence"/>
</dbReference>
<dbReference type="GO" id="GO:0003677">
    <property type="term" value="F:DNA binding"/>
    <property type="evidence" value="ECO:0007669"/>
    <property type="project" value="InterPro"/>
</dbReference>
<dbReference type="RefSeq" id="WP_007473064.1">
    <property type="nucleotide sequence ID" value="NZ_KQ130624.1"/>
</dbReference>
<comment type="caution">
    <text evidence="2">The sequence shown here is derived from an EMBL/GenBank/DDBJ whole genome shotgun (WGS) entry which is preliminary data.</text>
</comment>
<evidence type="ECO:0000259" key="1">
    <source>
        <dbReference type="Pfam" id="PF13545"/>
    </source>
</evidence>
<dbReference type="AlphaFoldDB" id="A0A0J8J073"/>
<keyword evidence="3" id="KW-1185">Reference proteome</keyword>